<protein>
    <submittedName>
        <fullName evidence="1">Cof-like hydrolase</fullName>
    </submittedName>
</protein>
<keyword evidence="1" id="KW-0378">Hydrolase</keyword>
<comment type="caution">
    <text evidence="1">The sequence shown here is derived from an EMBL/GenBank/DDBJ whole genome shotgun (WGS) entry which is preliminary data.</text>
</comment>
<dbReference type="SFLD" id="SFLDS00003">
    <property type="entry name" value="Haloacid_Dehalogenase"/>
    <property type="match status" value="1"/>
</dbReference>
<sequence length="273" mass="31012">MKKNIKLIIFDVDGTLINDDRKLISENIEVIKKLRDKGIKIVLNSGRTFNAMWRVRQALGLMDFDDYSICGTGAFIRRNADGKALVSNPMGEKDYDRITSLLEGEDVQVAIHTKNYLYLNEEKPNRGFLVDQEQVGLAWMKFENFSDIEDGISRVSISAEPEDLDRIYDKYGKDLENDYKLMRNEVYILEVLNKNAGKSESLRKLLDILDMDSEEVMYFGDGMNDVKSLELAGVGVAMGSGKKEAKDAADFIIGNNNEPSIAEFLREYFSLDE</sequence>
<dbReference type="CDD" id="cd07516">
    <property type="entry name" value="HAD_Pase"/>
    <property type="match status" value="1"/>
</dbReference>
<dbReference type="EMBL" id="AEXM01000009">
    <property type="protein sequence ID" value="EGC82699.1"/>
    <property type="molecule type" value="Genomic_DNA"/>
</dbReference>
<dbReference type="GO" id="GO:0016791">
    <property type="term" value="F:phosphatase activity"/>
    <property type="evidence" value="ECO:0007669"/>
    <property type="project" value="UniProtKB-ARBA"/>
</dbReference>
<dbReference type="InterPro" id="IPR006379">
    <property type="entry name" value="HAD-SF_hydro_IIB"/>
</dbReference>
<name>F0GU02_9FIRM</name>
<dbReference type="InterPro" id="IPR000150">
    <property type="entry name" value="Cof"/>
</dbReference>
<gene>
    <name evidence="1" type="ORF">HMPREF9290_0981</name>
</gene>
<dbReference type="GO" id="GO:0005829">
    <property type="term" value="C:cytosol"/>
    <property type="evidence" value="ECO:0007669"/>
    <property type="project" value="TreeGrafter"/>
</dbReference>
<dbReference type="InterPro" id="IPR036412">
    <property type="entry name" value="HAD-like_sf"/>
</dbReference>
<keyword evidence="2" id="KW-1185">Reference proteome</keyword>
<dbReference type="NCBIfam" id="TIGR01484">
    <property type="entry name" value="HAD-SF-IIB"/>
    <property type="match status" value="1"/>
</dbReference>
<dbReference type="Gene3D" id="3.30.1240.10">
    <property type="match status" value="1"/>
</dbReference>
<dbReference type="Gene3D" id="3.40.50.1000">
    <property type="entry name" value="HAD superfamily/HAD-like"/>
    <property type="match status" value="1"/>
</dbReference>
<dbReference type="STRING" id="879305.HMPREF9290_0981"/>
<reference evidence="1 2" key="1">
    <citation type="submission" date="2011-01" db="EMBL/GenBank/DDBJ databases">
        <authorList>
            <person name="Durkin A.S."/>
            <person name="Madupu R."/>
            <person name="Torralba M."/>
            <person name="Gillis M."/>
            <person name="Methe B."/>
            <person name="Sutton G."/>
            <person name="Nelson K.E."/>
        </authorList>
    </citation>
    <scope>NUCLEOTIDE SEQUENCE [LARGE SCALE GENOMIC DNA]</scope>
    <source>
        <strain evidence="1 2">ACS-065-V-Col13</strain>
    </source>
</reference>
<dbReference type="Proteomes" id="UP000005286">
    <property type="component" value="Unassembled WGS sequence"/>
</dbReference>
<dbReference type="SUPFAM" id="SSF56784">
    <property type="entry name" value="HAD-like"/>
    <property type="match status" value="1"/>
</dbReference>
<proteinExistence type="predicted"/>
<dbReference type="RefSeq" id="WP_004834079.1">
    <property type="nucleotide sequence ID" value="NZ_AEXM01000009.1"/>
</dbReference>
<evidence type="ECO:0000313" key="1">
    <source>
        <dbReference type="EMBL" id="EGC82699.1"/>
    </source>
</evidence>
<dbReference type="eggNOG" id="COG0561">
    <property type="taxonomic scope" value="Bacteria"/>
</dbReference>
<dbReference type="GO" id="GO:0000287">
    <property type="term" value="F:magnesium ion binding"/>
    <property type="evidence" value="ECO:0007669"/>
    <property type="project" value="TreeGrafter"/>
</dbReference>
<dbReference type="Pfam" id="PF08282">
    <property type="entry name" value="Hydrolase_3"/>
    <property type="match status" value="1"/>
</dbReference>
<dbReference type="AlphaFoldDB" id="F0GU02"/>
<dbReference type="SFLD" id="SFLDG01140">
    <property type="entry name" value="C2.B:_Phosphomannomutase_and_P"/>
    <property type="match status" value="1"/>
</dbReference>
<accession>F0GU02</accession>
<dbReference type="PATRIC" id="fig|879305.3.peg.283"/>
<dbReference type="PROSITE" id="PS01229">
    <property type="entry name" value="COF_2"/>
    <property type="match status" value="1"/>
</dbReference>
<dbReference type="InterPro" id="IPR023214">
    <property type="entry name" value="HAD_sf"/>
</dbReference>
<evidence type="ECO:0000313" key="2">
    <source>
        <dbReference type="Proteomes" id="UP000005286"/>
    </source>
</evidence>
<organism evidence="1 2">
    <name type="scientific">Anaerococcus prevotii ACS-065-V-Col13</name>
    <dbReference type="NCBI Taxonomy" id="879305"/>
    <lineage>
        <taxon>Bacteria</taxon>
        <taxon>Bacillati</taxon>
        <taxon>Bacillota</taxon>
        <taxon>Tissierellia</taxon>
        <taxon>Tissierellales</taxon>
        <taxon>Peptoniphilaceae</taxon>
        <taxon>Anaerococcus</taxon>
    </lineage>
</organism>
<dbReference type="PANTHER" id="PTHR10000">
    <property type="entry name" value="PHOSPHOSERINE PHOSPHATASE"/>
    <property type="match status" value="1"/>
</dbReference>
<dbReference type="NCBIfam" id="TIGR00099">
    <property type="entry name" value="Cof-subfamily"/>
    <property type="match status" value="1"/>
</dbReference>
<dbReference type="PANTHER" id="PTHR10000:SF8">
    <property type="entry name" value="HAD SUPERFAMILY HYDROLASE-LIKE, TYPE 3"/>
    <property type="match status" value="1"/>
</dbReference>